<dbReference type="GO" id="GO:0005886">
    <property type="term" value="C:plasma membrane"/>
    <property type="evidence" value="ECO:0007669"/>
    <property type="project" value="TreeGrafter"/>
</dbReference>
<dbReference type="STRING" id="31234.E3LMK7"/>
<dbReference type="HOGENOM" id="CLU_897829_0_0_1"/>
<keyword evidence="4" id="KW-0812">Transmembrane</keyword>
<gene>
    <name evidence="7" type="ORF">CRE_28149</name>
</gene>
<dbReference type="InterPro" id="IPR001611">
    <property type="entry name" value="Leu-rich_rpt"/>
</dbReference>
<evidence type="ECO:0000256" key="5">
    <source>
        <dbReference type="SAM" id="SignalP"/>
    </source>
</evidence>
<dbReference type="FunCoup" id="E3LMK7">
    <property type="interactions" value="66"/>
</dbReference>
<dbReference type="InterPro" id="IPR032675">
    <property type="entry name" value="LRR_dom_sf"/>
</dbReference>
<name>E3LMK7_CAERE</name>
<accession>E3LMK7</accession>
<evidence type="ECO:0000256" key="1">
    <source>
        <dbReference type="ARBA" id="ARBA00022614"/>
    </source>
</evidence>
<feature type="chain" id="PRO_5003173038" description="LRRCT domain-containing protein" evidence="5">
    <location>
        <begin position="22"/>
        <end position="360"/>
    </location>
</feature>
<keyword evidence="8" id="KW-1185">Reference proteome</keyword>
<feature type="domain" description="LRRCT" evidence="6">
    <location>
        <begin position="254"/>
        <end position="301"/>
    </location>
</feature>
<dbReference type="EMBL" id="DS268411">
    <property type="protein sequence ID" value="EFP03231.1"/>
    <property type="molecule type" value="Genomic_DNA"/>
</dbReference>
<feature type="transmembrane region" description="Helical" evidence="4">
    <location>
        <begin position="311"/>
        <end position="329"/>
    </location>
</feature>
<protein>
    <recommendedName>
        <fullName evidence="6">LRRCT domain-containing protein</fullName>
    </recommendedName>
</protein>
<dbReference type="Pfam" id="PF13855">
    <property type="entry name" value="LRR_8"/>
    <property type="match status" value="2"/>
</dbReference>
<dbReference type="OMA" id="YTNLQHE"/>
<evidence type="ECO:0000313" key="7">
    <source>
        <dbReference type="EMBL" id="EFP03231.1"/>
    </source>
</evidence>
<proteinExistence type="predicted"/>
<sequence length="360" mass="40797">MIEKVLVVVVVIGLSFDGACAQGSCRLNEYEMTCRGKNSLHELEKGKNYAEVDTLNVHQAGLDLSDDLFPNGINFSRLTLLNATNNEITRIGRRGFDKTRHVQFLYLSNNKIAHAQPDPFQSLEKLELLEMDEALDGNGEDKADMLRNFFKSKNNFIHLSKIELNKNRLDEIFPKTFCGVKRTCSEEICRVFLFQVQGLKRLELSNNRLQSFNFARSCLGELKALMLAGNLIQKIPADIWDFLPSVSSLDVSNNPLNCDCETVRLVRDDDVVFINQAETKCASPPEVEGKSIFELRKDYCSTARNPTGKSSFFQFIVLFVIAVGILFAYKKYRERLSHMSSAPVGYTNLQHEQAVEPEFV</sequence>
<evidence type="ECO:0000256" key="4">
    <source>
        <dbReference type="SAM" id="Phobius"/>
    </source>
</evidence>
<keyword evidence="1" id="KW-0433">Leucine-rich repeat</keyword>
<dbReference type="SMART" id="SM00369">
    <property type="entry name" value="LRR_TYP"/>
    <property type="match status" value="5"/>
</dbReference>
<dbReference type="PANTHER" id="PTHR24369">
    <property type="entry name" value="ANTIGEN BSP, PUTATIVE-RELATED"/>
    <property type="match status" value="1"/>
</dbReference>
<keyword evidence="4" id="KW-1133">Transmembrane helix</keyword>
<feature type="signal peptide" evidence="5">
    <location>
        <begin position="1"/>
        <end position="21"/>
    </location>
</feature>
<dbReference type="SMART" id="SM00082">
    <property type="entry name" value="LRRCT"/>
    <property type="match status" value="1"/>
</dbReference>
<dbReference type="OrthoDB" id="694479at2759"/>
<dbReference type="InterPro" id="IPR003591">
    <property type="entry name" value="Leu-rich_rpt_typical-subtyp"/>
</dbReference>
<reference evidence="7" key="1">
    <citation type="submission" date="2007-07" db="EMBL/GenBank/DDBJ databases">
        <title>PCAP assembly of the Caenorhabditis remanei genome.</title>
        <authorList>
            <consortium name="The Caenorhabditis remanei Sequencing Consortium"/>
            <person name="Wilson R.K."/>
        </authorList>
    </citation>
    <scope>NUCLEOTIDE SEQUENCE [LARGE SCALE GENOMIC DNA]</scope>
    <source>
        <strain evidence="7">PB4641</strain>
    </source>
</reference>
<dbReference type="SUPFAM" id="SSF52058">
    <property type="entry name" value="L domain-like"/>
    <property type="match status" value="1"/>
</dbReference>
<dbReference type="InterPro" id="IPR000483">
    <property type="entry name" value="Cys-rich_flank_reg_C"/>
</dbReference>
<organism evidence="8">
    <name type="scientific">Caenorhabditis remanei</name>
    <name type="common">Caenorhabditis vulgaris</name>
    <dbReference type="NCBI Taxonomy" id="31234"/>
    <lineage>
        <taxon>Eukaryota</taxon>
        <taxon>Metazoa</taxon>
        <taxon>Ecdysozoa</taxon>
        <taxon>Nematoda</taxon>
        <taxon>Chromadorea</taxon>
        <taxon>Rhabditida</taxon>
        <taxon>Rhabditina</taxon>
        <taxon>Rhabditomorpha</taxon>
        <taxon>Rhabditoidea</taxon>
        <taxon>Rhabditidae</taxon>
        <taxon>Peloderinae</taxon>
        <taxon>Caenorhabditis</taxon>
    </lineage>
</organism>
<evidence type="ECO:0000256" key="3">
    <source>
        <dbReference type="ARBA" id="ARBA00022737"/>
    </source>
</evidence>
<dbReference type="InParanoid" id="E3LMK7"/>
<keyword evidence="4" id="KW-0472">Membrane</keyword>
<keyword evidence="3" id="KW-0677">Repeat</keyword>
<keyword evidence="2 5" id="KW-0732">Signal</keyword>
<evidence type="ECO:0000259" key="6">
    <source>
        <dbReference type="SMART" id="SM00082"/>
    </source>
</evidence>
<dbReference type="eggNOG" id="KOG0619">
    <property type="taxonomic scope" value="Eukaryota"/>
</dbReference>
<dbReference type="Gene3D" id="3.80.10.10">
    <property type="entry name" value="Ribonuclease Inhibitor"/>
    <property type="match status" value="2"/>
</dbReference>
<dbReference type="Proteomes" id="UP000008281">
    <property type="component" value="Unassembled WGS sequence"/>
</dbReference>
<dbReference type="PANTHER" id="PTHR24369:SF210">
    <property type="entry name" value="CHAOPTIN-RELATED"/>
    <property type="match status" value="1"/>
</dbReference>
<evidence type="ECO:0000313" key="8">
    <source>
        <dbReference type="Proteomes" id="UP000008281"/>
    </source>
</evidence>
<evidence type="ECO:0000256" key="2">
    <source>
        <dbReference type="ARBA" id="ARBA00022729"/>
    </source>
</evidence>
<dbReference type="InterPro" id="IPR050541">
    <property type="entry name" value="LRR_TM_domain-containing"/>
</dbReference>
<dbReference type="AlphaFoldDB" id="E3LMK7"/>